<dbReference type="InterPro" id="IPR011013">
    <property type="entry name" value="Gal_mutarotase_sf_dom"/>
</dbReference>
<reference evidence="1 2" key="1">
    <citation type="submission" date="2019-06" db="EMBL/GenBank/DDBJ databases">
        <title>Sequencing the genomes of 1000 actinobacteria strains.</title>
        <authorList>
            <person name="Klenk H.-P."/>
        </authorList>
    </citation>
    <scope>NUCLEOTIDE SEQUENCE [LARGE SCALE GENOMIC DNA]</scope>
    <source>
        <strain evidence="1 2">DSM 20169</strain>
    </source>
</reference>
<dbReference type="AlphaFoldDB" id="A0A543BIR9"/>
<accession>A0A543BIR9</accession>
<organism evidence="1 2">
    <name type="scientific">Microbacterium saperdae</name>
    <dbReference type="NCBI Taxonomy" id="69368"/>
    <lineage>
        <taxon>Bacteria</taxon>
        <taxon>Bacillati</taxon>
        <taxon>Actinomycetota</taxon>
        <taxon>Actinomycetes</taxon>
        <taxon>Micrococcales</taxon>
        <taxon>Microbacteriaceae</taxon>
        <taxon>Microbacterium</taxon>
    </lineage>
</organism>
<dbReference type="Proteomes" id="UP000317209">
    <property type="component" value="Unassembled WGS sequence"/>
</dbReference>
<sequence>MSDADEVIIGDAALRVACIPSHGFVISEFSPTGVGNLLWSRERVHAVRDLPLTASTVAESDDFDEAVFIGGWFGMFPTAGIPGAADGDRIVHGDLSRVRWRVRSRDRASIAATAEARPGFSMTRTLSVHSGVLTVDTVVRNDTEQVQLVAFGEHPCLSRAAFRAGRIRVDGGAIRVPGAVSDPVASTFRAGSTGTWPWVLGRDGTLKDASRIPAAVDGTHDHVIMSSGSGAFAVEAPLLGGRLEFSIDSEMLPHLLLWRHFRPVKSPWNGDVFSPEMMSIPGRSLDDLGARDSLLPLKPGKHLGWRATAEWRGA</sequence>
<dbReference type="OrthoDB" id="2528227at2"/>
<keyword evidence="2" id="KW-1185">Reference proteome</keyword>
<dbReference type="Gene3D" id="2.70.98.10">
    <property type="match status" value="1"/>
</dbReference>
<dbReference type="GO" id="GO:0005975">
    <property type="term" value="P:carbohydrate metabolic process"/>
    <property type="evidence" value="ECO:0007669"/>
    <property type="project" value="InterPro"/>
</dbReference>
<gene>
    <name evidence="1" type="ORF">FB560_0352</name>
</gene>
<protein>
    <recommendedName>
        <fullName evidence="3">Galactose mutarotase-like enzyme</fullName>
    </recommendedName>
</protein>
<dbReference type="GO" id="GO:0003824">
    <property type="term" value="F:catalytic activity"/>
    <property type="evidence" value="ECO:0007669"/>
    <property type="project" value="InterPro"/>
</dbReference>
<dbReference type="SUPFAM" id="SSF74650">
    <property type="entry name" value="Galactose mutarotase-like"/>
    <property type="match status" value="1"/>
</dbReference>
<dbReference type="InterPro" id="IPR014718">
    <property type="entry name" value="GH-type_carb-bd"/>
</dbReference>
<dbReference type="GO" id="GO:0030246">
    <property type="term" value="F:carbohydrate binding"/>
    <property type="evidence" value="ECO:0007669"/>
    <property type="project" value="InterPro"/>
</dbReference>
<proteinExistence type="predicted"/>
<evidence type="ECO:0008006" key="3">
    <source>
        <dbReference type="Google" id="ProtNLM"/>
    </source>
</evidence>
<dbReference type="RefSeq" id="WP_141870785.1">
    <property type="nucleotide sequence ID" value="NZ_VFOX01000001.1"/>
</dbReference>
<comment type="caution">
    <text evidence="1">The sequence shown here is derived from an EMBL/GenBank/DDBJ whole genome shotgun (WGS) entry which is preliminary data.</text>
</comment>
<name>A0A543BIR9_9MICO</name>
<evidence type="ECO:0000313" key="1">
    <source>
        <dbReference type="EMBL" id="TQL84760.1"/>
    </source>
</evidence>
<dbReference type="EMBL" id="VFOX01000001">
    <property type="protein sequence ID" value="TQL84760.1"/>
    <property type="molecule type" value="Genomic_DNA"/>
</dbReference>
<evidence type="ECO:0000313" key="2">
    <source>
        <dbReference type="Proteomes" id="UP000317209"/>
    </source>
</evidence>